<feature type="compositionally biased region" description="Polar residues" evidence="1">
    <location>
        <begin position="53"/>
        <end position="64"/>
    </location>
</feature>
<feature type="compositionally biased region" description="Basic and acidic residues" evidence="1">
    <location>
        <begin position="698"/>
        <end position="710"/>
    </location>
</feature>
<proteinExistence type="predicted"/>
<name>V9EZX1_PHYNI</name>
<feature type="compositionally biased region" description="Polar residues" evidence="1">
    <location>
        <begin position="121"/>
        <end position="135"/>
    </location>
</feature>
<evidence type="ECO:0000256" key="1">
    <source>
        <dbReference type="SAM" id="MobiDB-lite"/>
    </source>
</evidence>
<dbReference type="PANTHER" id="PTHR34409:SF1">
    <property type="entry name" value="MYB-LIKE DOMAIN-CONTAINING PROTEIN"/>
    <property type="match status" value="1"/>
</dbReference>
<dbReference type="InterPro" id="IPR046341">
    <property type="entry name" value="SET_dom_sf"/>
</dbReference>
<dbReference type="Gene3D" id="2.170.270.10">
    <property type="entry name" value="SET domain"/>
    <property type="match status" value="1"/>
</dbReference>
<feature type="region of interest" description="Disordered" evidence="1">
    <location>
        <begin position="48"/>
        <end position="72"/>
    </location>
</feature>
<dbReference type="Pfam" id="PF00856">
    <property type="entry name" value="SET"/>
    <property type="match status" value="1"/>
</dbReference>
<feature type="region of interest" description="Disordered" evidence="1">
    <location>
        <begin position="755"/>
        <end position="775"/>
    </location>
</feature>
<dbReference type="HOGENOM" id="CLU_341162_0_0_1"/>
<feature type="region of interest" description="Disordered" evidence="1">
    <location>
        <begin position="1"/>
        <end position="33"/>
    </location>
</feature>
<dbReference type="AlphaFoldDB" id="V9EZX1"/>
<dbReference type="Pfam" id="PF20681">
    <property type="entry name" value="DUF6818"/>
    <property type="match status" value="1"/>
</dbReference>
<protein>
    <recommendedName>
        <fullName evidence="2">SET domain-containing protein</fullName>
    </recommendedName>
</protein>
<feature type="region of interest" description="Disordered" evidence="1">
    <location>
        <begin position="624"/>
        <end position="741"/>
    </location>
</feature>
<feature type="compositionally biased region" description="Polar residues" evidence="1">
    <location>
        <begin position="676"/>
        <end position="685"/>
    </location>
</feature>
<dbReference type="InterPro" id="IPR049203">
    <property type="entry name" value="DUF6818"/>
</dbReference>
<evidence type="ECO:0000259" key="2">
    <source>
        <dbReference type="PROSITE" id="PS50280"/>
    </source>
</evidence>
<comment type="caution">
    <text evidence="3">The sequence shown here is derived from an EMBL/GenBank/DDBJ whole genome shotgun (WGS) entry which is preliminary data.</text>
</comment>
<feature type="domain" description="SET" evidence="2">
    <location>
        <begin position="279"/>
        <end position="405"/>
    </location>
</feature>
<dbReference type="InterPro" id="IPR001214">
    <property type="entry name" value="SET_dom"/>
</dbReference>
<dbReference type="eggNOG" id="KOG1082">
    <property type="taxonomic scope" value="Eukaryota"/>
</dbReference>
<reference evidence="3 4" key="1">
    <citation type="submission" date="2013-11" db="EMBL/GenBank/DDBJ databases">
        <title>The Genome Sequence of Phytophthora parasitica P1569.</title>
        <authorList>
            <consortium name="The Broad Institute Genomics Platform"/>
            <person name="Russ C."/>
            <person name="Tyler B."/>
            <person name="Panabieres F."/>
            <person name="Shan W."/>
            <person name="Tripathy S."/>
            <person name="Grunwald N."/>
            <person name="Machado M."/>
            <person name="Johnson C.S."/>
            <person name="Arredondo F."/>
            <person name="Hong C."/>
            <person name="Coffey M."/>
            <person name="Young S.K."/>
            <person name="Zeng Q."/>
            <person name="Gargeya S."/>
            <person name="Fitzgerald M."/>
            <person name="Abouelleil A."/>
            <person name="Alvarado L."/>
            <person name="Chapman S.B."/>
            <person name="Gainer-Dewar J."/>
            <person name="Goldberg J."/>
            <person name="Griggs A."/>
            <person name="Gujja S."/>
            <person name="Hansen M."/>
            <person name="Howarth C."/>
            <person name="Imamovic A."/>
            <person name="Ireland A."/>
            <person name="Larimer J."/>
            <person name="McCowan C."/>
            <person name="Murphy C."/>
            <person name="Pearson M."/>
            <person name="Poon T.W."/>
            <person name="Priest M."/>
            <person name="Roberts A."/>
            <person name="Saif S."/>
            <person name="Shea T."/>
            <person name="Sykes S."/>
            <person name="Wortman J."/>
            <person name="Nusbaum C."/>
            <person name="Birren B."/>
        </authorList>
    </citation>
    <scope>NUCLEOTIDE SEQUENCE [LARGE SCALE GENOMIC DNA]</scope>
    <source>
        <strain evidence="3 4">P1569</strain>
    </source>
</reference>
<evidence type="ECO:0000313" key="4">
    <source>
        <dbReference type="Proteomes" id="UP000018721"/>
    </source>
</evidence>
<keyword evidence="4" id="KW-1185">Reference proteome</keyword>
<dbReference type="PROSITE" id="PS50280">
    <property type="entry name" value="SET"/>
    <property type="match status" value="1"/>
</dbReference>
<dbReference type="EMBL" id="ANIZ01001965">
    <property type="protein sequence ID" value="ETI43642.1"/>
    <property type="molecule type" value="Genomic_DNA"/>
</dbReference>
<feature type="compositionally biased region" description="Basic and acidic residues" evidence="1">
    <location>
        <begin position="8"/>
        <end position="17"/>
    </location>
</feature>
<dbReference type="PANTHER" id="PTHR34409">
    <property type="entry name" value="SET DOMAIN-CONTAINING PROTEIN"/>
    <property type="match status" value="1"/>
</dbReference>
<gene>
    <name evidence="3" type="ORF">F443_11481</name>
</gene>
<feature type="region of interest" description="Disordered" evidence="1">
    <location>
        <begin position="544"/>
        <end position="578"/>
    </location>
</feature>
<organism evidence="3 4">
    <name type="scientific">Phytophthora nicotianae P1569</name>
    <dbReference type="NCBI Taxonomy" id="1317065"/>
    <lineage>
        <taxon>Eukaryota</taxon>
        <taxon>Sar</taxon>
        <taxon>Stramenopiles</taxon>
        <taxon>Oomycota</taxon>
        <taxon>Peronosporomycetes</taxon>
        <taxon>Peronosporales</taxon>
        <taxon>Peronosporaceae</taxon>
        <taxon>Phytophthora</taxon>
    </lineage>
</organism>
<feature type="region of interest" description="Disordered" evidence="1">
    <location>
        <begin position="112"/>
        <end position="149"/>
    </location>
</feature>
<evidence type="ECO:0000313" key="3">
    <source>
        <dbReference type="EMBL" id="ETI43642.1"/>
    </source>
</evidence>
<feature type="compositionally biased region" description="Low complexity" evidence="1">
    <location>
        <begin position="136"/>
        <end position="149"/>
    </location>
</feature>
<dbReference type="SUPFAM" id="SSF82199">
    <property type="entry name" value="SET domain"/>
    <property type="match status" value="1"/>
</dbReference>
<sequence length="832" mass="90046">MKRSRSPVVERCRHEDSLPSPVPKRQKTDSGALASSLDVFDLRTRALQPLGSDGSSRTAENSSAIPALTAGGNTWPGRSMPWLRSGRTFAHRLVPESATIQARPLSEFELTTLPDADQTDGAASSGGTTISEAWDSSSPARSFSSTRSLSSTGTLMDLEGYNSDAVTVIVTPTKAGAATPASTPRPAPASAASSPGFELLVDTSLRSARDEWQPERWPLEVMFLTSQYNPQDLKFPPVSSGINGGEGCGCEDRCLASTCVNAQSNRFCNAVNCPFMGVCGNSLRESSVLAICRNVRTGMRGVVAVGAIPAGEVIGEYFGRLQHFGAPRKNGPANDGYRLGLKTKTTGNKYVGIDALHAGGKLRLLNHSCNPCARFHEVRTGKELTVVAVTIRDVFPGEEVTRGRRSGYKNFSLPEQFLLCEILEDIRSLGKDMWERAAEQYNYRRPRGTCERDYESLRRKFRNLVGKNKPTGINGEIPESKRPIAMAQEIHALIEADAGSNETLDGLDDGEQDSDLLRHVDSLQGRSPSARRSLNEGEDLLTAEDRSHQATGGDTASHLESNANRHGSTGGETVSDGASVATGLRSETAAEPGAQSLVEEEPTALGTIATREGSVSVVFSQDLEGWDSDGGEEKAEEGCQIEGPEVGGPSRGRSCYSPVPEALDGCDGDGTRRETNSSQELTTVLPSRERNGSVSADSEGRRSDLSADRRTFRRNPLNATYDNNEREKHRGLSPASNRLGGQDLRILRDNFHEMGGRSVGSKHKRTASDPTPPATFVAAKRNNAKKRMDDLGKQVATHEDHLACAQDMSTLMIIFREDANRREDAEERRRRQ</sequence>
<accession>V9EZX1</accession>
<dbReference type="SMART" id="SM00317">
    <property type="entry name" value="SET"/>
    <property type="match status" value="1"/>
</dbReference>
<dbReference type="Proteomes" id="UP000018721">
    <property type="component" value="Unassembled WGS sequence"/>
</dbReference>
<dbReference type="OrthoDB" id="57563at2759"/>
<feature type="compositionally biased region" description="Polar residues" evidence="1">
    <location>
        <begin position="549"/>
        <end position="567"/>
    </location>
</feature>